<dbReference type="PROSITE" id="PS50110">
    <property type="entry name" value="RESPONSE_REGULATORY"/>
    <property type="match status" value="1"/>
</dbReference>
<gene>
    <name evidence="6" type="ORF">CSW57_14645</name>
</gene>
<dbReference type="PANTHER" id="PTHR43214:SF43">
    <property type="entry name" value="TWO-COMPONENT RESPONSE REGULATOR"/>
    <property type="match status" value="1"/>
</dbReference>
<dbReference type="InterPro" id="IPR058245">
    <property type="entry name" value="NreC/VraR/RcsB-like_REC"/>
</dbReference>
<dbReference type="RefSeq" id="WP_099383511.1">
    <property type="nucleotide sequence ID" value="NZ_PEBD01000010.1"/>
</dbReference>
<feature type="domain" description="HTH luxR-type" evidence="4">
    <location>
        <begin position="144"/>
        <end position="209"/>
    </location>
</feature>
<dbReference type="CDD" id="cd17535">
    <property type="entry name" value="REC_NarL-like"/>
    <property type="match status" value="1"/>
</dbReference>
<dbReference type="SMART" id="SM00448">
    <property type="entry name" value="REC"/>
    <property type="match status" value="1"/>
</dbReference>
<name>A0A2G3PIY8_WILMA</name>
<dbReference type="Proteomes" id="UP000225108">
    <property type="component" value="Unassembled WGS sequence"/>
</dbReference>
<evidence type="ECO:0000259" key="4">
    <source>
        <dbReference type="PROSITE" id="PS50043"/>
    </source>
</evidence>
<dbReference type="PRINTS" id="PR00038">
    <property type="entry name" value="HTHLUXR"/>
</dbReference>
<keyword evidence="1 3" id="KW-0597">Phosphoprotein</keyword>
<dbReference type="GO" id="GO:0003677">
    <property type="term" value="F:DNA binding"/>
    <property type="evidence" value="ECO:0007669"/>
    <property type="project" value="UniProtKB-KW"/>
</dbReference>
<dbReference type="Gene3D" id="3.40.50.2300">
    <property type="match status" value="1"/>
</dbReference>
<reference evidence="6 7" key="1">
    <citation type="submission" date="2017-10" db="EMBL/GenBank/DDBJ databases">
        <title>The draft genome sequence of Williamsia sp. BULT 1.1 isolated from the semi-arid grassland soils from South Africa.</title>
        <authorList>
            <person name="Kabwe M.H."/>
            <person name="Govender N."/>
            <person name="Mutseka Lunga P."/>
            <person name="Vikram S."/>
            <person name="Makhalanyane T.P."/>
        </authorList>
    </citation>
    <scope>NUCLEOTIDE SEQUENCE [LARGE SCALE GENOMIC DNA]</scope>
    <source>
        <strain evidence="6 7">BULT 1.1</strain>
    </source>
</reference>
<evidence type="ECO:0000256" key="3">
    <source>
        <dbReference type="PROSITE-ProRule" id="PRU00169"/>
    </source>
</evidence>
<dbReference type="Pfam" id="PF00072">
    <property type="entry name" value="Response_reg"/>
    <property type="match status" value="1"/>
</dbReference>
<feature type="modified residue" description="4-aspartylphosphate" evidence="3">
    <location>
        <position position="54"/>
    </location>
</feature>
<sequence>MVSVLVVDDHPVVRSGIRALLSSLDGIEVCGEAESGAAALREAHLLRPDVVIMDIQMPGGDGIEATRRICAALPDTAVLVLTMFEDQATVLAALAAGARGYLLKGAGQQEIEHALHAAAVGETVFGPSVAQLLLDAAVGAQPSPANAFPQLTPRELQILDRIARGEANAAIARSFDVANKTVSNHISAIFAKLRVATRAEAIVLAREHGLGRSAAGGP</sequence>
<keyword evidence="2 6" id="KW-0238">DNA-binding</keyword>
<dbReference type="InterPro" id="IPR016032">
    <property type="entry name" value="Sig_transdc_resp-reg_C-effctor"/>
</dbReference>
<evidence type="ECO:0000313" key="7">
    <source>
        <dbReference type="Proteomes" id="UP000225108"/>
    </source>
</evidence>
<dbReference type="PROSITE" id="PS00622">
    <property type="entry name" value="HTH_LUXR_1"/>
    <property type="match status" value="1"/>
</dbReference>
<evidence type="ECO:0000256" key="2">
    <source>
        <dbReference type="ARBA" id="ARBA00023125"/>
    </source>
</evidence>
<evidence type="ECO:0000313" key="6">
    <source>
        <dbReference type="EMBL" id="PHV65082.1"/>
    </source>
</evidence>
<dbReference type="AlphaFoldDB" id="A0A2G3PIY8"/>
<dbReference type="SMART" id="SM00421">
    <property type="entry name" value="HTH_LUXR"/>
    <property type="match status" value="1"/>
</dbReference>
<proteinExistence type="predicted"/>
<dbReference type="EMBL" id="PEBD01000010">
    <property type="protein sequence ID" value="PHV65082.1"/>
    <property type="molecule type" value="Genomic_DNA"/>
</dbReference>
<comment type="caution">
    <text evidence="6">The sequence shown here is derived from an EMBL/GenBank/DDBJ whole genome shotgun (WGS) entry which is preliminary data.</text>
</comment>
<dbReference type="GO" id="GO:0000160">
    <property type="term" value="P:phosphorelay signal transduction system"/>
    <property type="evidence" value="ECO:0007669"/>
    <property type="project" value="InterPro"/>
</dbReference>
<protein>
    <submittedName>
        <fullName evidence="6">DNA-binding response regulator</fullName>
    </submittedName>
</protein>
<dbReference type="InterPro" id="IPR000792">
    <property type="entry name" value="Tscrpt_reg_LuxR_C"/>
</dbReference>
<dbReference type="GO" id="GO:0006355">
    <property type="term" value="P:regulation of DNA-templated transcription"/>
    <property type="evidence" value="ECO:0007669"/>
    <property type="project" value="InterPro"/>
</dbReference>
<dbReference type="CDD" id="cd06170">
    <property type="entry name" value="LuxR_C_like"/>
    <property type="match status" value="1"/>
</dbReference>
<dbReference type="SUPFAM" id="SSF52172">
    <property type="entry name" value="CheY-like"/>
    <property type="match status" value="1"/>
</dbReference>
<dbReference type="Pfam" id="PF00196">
    <property type="entry name" value="GerE"/>
    <property type="match status" value="1"/>
</dbReference>
<dbReference type="InterPro" id="IPR039420">
    <property type="entry name" value="WalR-like"/>
</dbReference>
<organism evidence="6 7">
    <name type="scientific">Williamsia marianensis</name>
    <dbReference type="NCBI Taxonomy" id="85044"/>
    <lineage>
        <taxon>Bacteria</taxon>
        <taxon>Bacillati</taxon>
        <taxon>Actinomycetota</taxon>
        <taxon>Actinomycetes</taxon>
        <taxon>Mycobacteriales</taxon>
        <taxon>Nocardiaceae</taxon>
        <taxon>Williamsia</taxon>
    </lineage>
</organism>
<dbReference type="InterPro" id="IPR001789">
    <property type="entry name" value="Sig_transdc_resp-reg_receiver"/>
</dbReference>
<feature type="domain" description="Response regulatory" evidence="5">
    <location>
        <begin position="3"/>
        <end position="119"/>
    </location>
</feature>
<evidence type="ECO:0000259" key="5">
    <source>
        <dbReference type="PROSITE" id="PS50110"/>
    </source>
</evidence>
<dbReference type="InterPro" id="IPR011006">
    <property type="entry name" value="CheY-like_superfamily"/>
</dbReference>
<accession>A0A2G3PIY8</accession>
<dbReference type="SUPFAM" id="SSF46894">
    <property type="entry name" value="C-terminal effector domain of the bipartite response regulators"/>
    <property type="match status" value="1"/>
</dbReference>
<evidence type="ECO:0000256" key="1">
    <source>
        <dbReference type="ARBA" id="ARBA00022553"/>
    </source>
</evidence>
<dbReference type="PROSITE" id="PS50043">
    <property type="entry name" value="HTH_LUXR_2"/>
    <property type="match status" value="1"/>
</dbReference>
<dbReference type="PANTHER" id="PTHR43214">
    <property type="entry name" value="TWO-COMPONENT RESPONSE REGULATOR"/>
    <property type="match status" value="1"/>
</dbReference>